<gene>
    <name evidence="1" type="ORF">L873DRAFT_1565108</name>
</gene>
<name>A0A3N4JSY8_9PEZI</name>
<dbReference type="EMBL" id="ML120374">
    <property type="protein sequence ID" value="RPB01297.1"/>
    <property type="molecule type" value="Genomic_DNA"/>
</dbReference>
<sequence>FFARYPTFTPTPTNIIPPTRWSIHHDFARLCEHKQWRQRSRAQGRAWASFRQALINEFNYMFGIDDNNLENWQRLCRVVGVPEERIPETITQCKKALSTIHVNLIDLIETRYPGRNTPRRFPTLTALGNYTRQTGKFFPREA</sequence>
<accession>A0A3N4JSY8</accession>
<dbReference type="STRING" id="1336337.A0A3N4JSY8"/>
<evidence type="ECO:0000313" key="2">
    <source>
        <dbReference type="Proteomes" id="UP000276215"/>
    </source>
</evidence>
<proteinExistence type="predicted"/>
<feature type="non-terminal residue" evidence="1">
    <location>
        <position position="1"/>
    </location>
</feature>
<organism evidence="1 2">
    <name type="scientific">Choiromyces venosus 120613-1</name>
    <dbReference type="NCBI Taxonomy" id="1336337"/>
    <lineage>
        <taxon>Eukaryota</taxon>
        <taxon>Fungi</taxon>
        <taxon>Dikarya</taxon>
        <taxon>Ascomycota</taxon>
        <taxon>Pezizomycotina</taxon>
        <taxon>Pezizomycetes</taxon>
        <taxon>Pezizales</taxon>
        <taxon>Tuberaceae</taxon>
        <taxon>Choiromyces</taxon>
    </lineage>
</organism>
<dbReference type="PANTHER" id="PTHR38846:SF1">
    <property type="entry name" value="C3H1-TYPE DOMAIN-CONTAINING PROTEIN"/>
    <property type="match status" value="1"/>
</dbReference>
<keyword evidence="2" id="KW-1185">Reference proteome</keyword>
<dbReference type="OrthoDB" id="6105938at2759"/>
<evidence type="ECO:0000313" key="1">
    <source>
        <dbReference type="EMBL" id="RPB01297.1"/>
    </source>
</evidence>
<reference evidence="1 2" key="1">
    <citation type="journal article" date="2018" name="Nat. Ecol. Evol.">
        <title>Pezizomycetes genomes reveal the molecular basis of ectomycorrhizal truffle lifestyle.</title>
        <authorList>
            <person name="Murat C."/>
            <person name="Payen T."/>
            <person name="Noel B."/>
            <person name="Kuo A."/>
            <person name="Morin E."/>
            <person name="Chen J."/>
            <person name="Kohler A."/>
            <person name="Krizsan K."/>
            <person name="Balestrini R."/>
            <person name="Da Silva C."/>
            <person name="Montanini B."/>
            <person name="Hainaut M."/>
            <person name="Levati E."/>
            <person name="Barry K.W."/>
            <person name="Belfiori B."/>
            <person name="Cichocki N."/>
            <person name="Clum A."/>
            <person name="Dockter R.B."/>
            <person name="Fauchery L."/>
            <person name="Guy J."/>
            <person name="Iotti M."/>
            <person name="Le Tacon F."/>
            <person name="Lindquist E.A."/>
            <person name="Lipzen A."/>
            <person name="Malagnac F."/>
            <person name="Mello A."/>
            <person name="Molinier V."/>
            <person name="Miyauchi S."/>
            <person name="Poulain J."/>
            <person name="Riccioni C."/>
            <person name="Rubini A."/>
            <person name="Sitrit Y."/>
            <person name="Splivallo R."/>
            <person name="Traeger S."/>
            <person name="Wang M."/>
            <person name="Zifcakova L."/>
            <person name="Wipf D."/>
            <person name="Zambonelli A."/>
            <person name="Paolocci F."/>
            <person name="Nowrousian M."/>
            <person name="Ottonello S."/>
            <person name="Baldrian P."/>
            <person name="Spatafora J.W."/>
            <person name="Henrissat B."/>
            <person name="Nagy L.G."/>
            <person name="Aury J.M."/>
            <person name="Wincker P."/>
            <person name="Grigoriev I.V."/>
            <person name="Bonfante P."/>
            <person name="Martin F.M."/>
        </authorList>
    </citation>
    <scope>NUCLEOTIDE SEQUENCE [LARGE SCALE GENOMIC DNA]</scope>
    <source>
        <strain evidence="1 2">120613-1</strain>
    </source>
</reference>
<dbReference type="PANTHER" id="PTHR38846">
    <property type="entry name" value="C3H1-TYPE DOMAIN-CONTAINING PROTEIN"/>
    <property type="match status" value="1"/>
</dbReference>
<feature type="non-terminal residue" evidence="1">
    <location>
        <position position="142"/>
    </location>
</feature>
<dbReference type="AlphaFoldDB" id="A0A3N4JSY8"/>
<dbReference type="Proteomes" id="UP000276215">
    <property type="component" value="Unassembled WGS sequence"/>
</dbReference>
<protein>
    <submittedName>
        <fullName evidence="1">Uncharacterized protein</fullName>
    </submittedName>
</protein>